<evidence type="ECO:0000313" key="2">
    <source>
        <dbReference type="EMBL" id="KAK7859552.1"/>
    </source>
</evidence>
<accession>A0AAW0M7X0</accession>
<feature type="region of interest" description="Disordered" evidence="1">
    <location>
        <begin position="56"/>
        <end position="84"/>
    </location>
</feature>
<name>A0AAW0M7X0_QUESU</name>
<organism evidence="2">
    <name type="scientific">Quercus suber</name>
    <name type="common">Cork oak</name>
    <dbReference type="NCBI Taxonomy" id="58331"/>
    <lineage>
        <taxon>Eukaryota</taxon>
        <taxon>Viridiplantae</taxon>
        <taxon>Streptophyta</taxon>
        <taxon>Embryophyta</taxon>
        <taxon>Tracheophyta</taxon>
        <taxon>Spermatophyta</taxon>
        <taxon>Magnoliopsida</taxon>
        <taxon>eudicotyledons</taxon>
        <taxon>Gunneridae</taxon>
        <taxon>Pentapetalae</taxon>
        <taxon>rosids</taxon>
        <taxon>fabids</taxon>
        <taxon>Fagales</taxon>
        <taxon>Fagaceae</taxon>
        <taxon>Quercus</taxon>
    </lineage>
</organism>
<feature type="compositionally biased region" description="Basic and acidic residues" evidence="1">
    <location>
        <begin position="71"/>
        <end position="84"/>
    </location>
</feature>
<gene>
    <name evidence="2" type="ORF">CFP56_005959</name>
</gene>
<evidence type="ECO:0000256" key="1">
    <source>
        <dbReference type="SAM" id="MobiDB-lite"/>
    </source>
</evidence>
<dbReference type="EMBL" id="PKMF04000012">
    <property type="protein sequence ID" value="KAK7859552.1"/>
    <property type="molecule type" value="Genomic_DNA"/>
</dbReference>
<reference evidence="2" key="3">
    <citation type="submission" date="2023-07" db="EMBL/GenBank/DDBJ databases">
        <title>An improved reference 1 genome and first organelle genomes of Quercus suber.</title>
        <authorList>
            <consortium name="Genosuber Consortium"/>
            <person name="Usie A."/>
            <person name="Serra O."/>
            <person name="Barros P."/>
        </authorList>
    </citation>
    <scope>NUCLEOTIDE SEQUENCE</scope>
    <source>
        <strain evidence="2">HL8</strain>
        <tissue evidence="2">Leaves</tissue>
    </source>
</reference>
<sequence>MTYVILDVIVIVPAGGEGSLTPQGWWRGITYTTRDLVYSTATIVVRNVYASPPARTGARRNVHATTIGKLRKADPSAHDEPNKR</sequence>
<reference evidence="2" key="2">
    <citation type="journal article" date="2018" name="Sci. Data">
        <title>The draft genome sequence of cork oak.</title>
        <authorList>
            <person name="Ramos A.M."/>
            <person name="Usie A."/>
            <person name="Barbosa P."/>
            <person name="Barros P.M."/>
            <person name="Capote T."/>
            <person name="Chaves I."/>
            <person name="Simoes F."/>
            <person name="Abreu I."/>
            <person name="Carrasquinho I."/>
            <person name="Faro C."/>
            <person name="Guimaraes J.B."/>
            <person name="Mendonca D."/>
            <person name="Nobrega F."/>
            <person name="Rodrigues L."/>
            <person name="Saibo N.J.M."/>
            <person name="Varela M.C."/>
            <person name="Egas C."/>
            <person name="Matos J."/>
            <person name="Miguel C.M."/>
            <person name="Oliveira M.M."/>
            <person name="Ricardo C.P."/>
            <person name="Goncalves S."/>
        </authorList>
    </citation>
    <scope>NUCLEOTIDE SEQUENCE [LARGE SCALE GENOMIC DNA]</scope>
    <source>
        <strain evidence="2">HL8</strain>
    </source>
</reference>
<dbReference type="AlphaFoldDB" id="A0AAW0M7X0"/>
<reference evidence="2" key="1">
    <citation type="submission" date="2017-12" db="EMBL/GenBank/DDBJ databases">
        <authorList>
            <person name="Barbosa P."/>
            <person name="Usie A."/>
            <person name="Ramos A.M."/>
        </authorList>
    </citation>
    <scope>NUCLEOTIDE SEQUENCE</scope>
    <source>
        <strain evidence="2">HL8</strain>
        <tissue evidence="2">Leaves</tissue>
    </source>
</reference>
<comment type="caution">
    <text evidence="2">The sequence shown here is derived from an EMBL/GenBank/DDBJ whole genome shotgun (WGS) entry which is preliminary data.</text>
</comment>
<protein>
    <submittedName>
        <fullName evidence="2">Uncharacterized protein</fullName>
    </submittedName>
</protein>
<proteinExistence type="predicted"/>